<accession>A0A7W9DZE5</accession>
<dbReference type="AlphaFoldDB" id="A0A7W9DZE5"/>
<evidence type="ECO:0000313" key="1">
    <source>
        <dbReference type="EMBL" id="MBB5637252.1"/>
    </source>
</evidence>
<gene>
    <name evidence="1" type="ORF">HDE68_003165</name>
</gene>
<dbReference type="EMBL" id="JACHCE010000004">
    <property type="protein sequence ID" value="MBB5637252.1"/>
    <property type="molecule type" value="Genomic_DNA"/>
</dbReference>
<protein>
    <submittedName>
        <fullName evidence="1">Uncharacterized protein</fullName>
    </submittedName>
</protein>
<comment type="caution">
    <text evidence="1">The sequence shown here is derived from an EMBL/GenBank/DDBJ whole genome shotgun (WGS) entry which is preliminary data.</text>
</comment>
<reference evidence="1 2" key="1">
    <citation type="submission" date="2020-08" db="EMBL/GenBank/DDBJ databases">
        <title>Genomic Encyclopedia of Type Strains, Phase IV (KMG-V): Genome sequencing to study the core and pangenomes of soil and plant-associated prokaryotes.</title>
        <authorList>
            <person name="Whitman W."/>
        </authorList>
    </citation>
    <scope>NUCLEOTIDE SEQUENCE [LARGE SCALE GENOMIC DNA]</scope>
    <source>
        <strain evidence="1 2">S3M1</strain>
    </source>
</reference>
<evidence type="ECO:0000313" key="2">
    <source>
        <dbReference type="Proteomes" id="UP000537204"/>
    </source>
</evidence>
<dbReference type="Proteomes" id="UP000537204">
    <property type="component" value="Unassembled WGS sequence"/>
</dbReference>
<proteinExistence type="predicted"/>
<name>A0A7W9DZE5_9SPHI</name>
<organism evidence="1 2">
    <name type="scientific">Pedobacter cryoconitis</name>
    <dbReference type="NCBI Taxonomy" id="188932"/>
    <lineage>
        <taxon>Bacteria</taxon>
        <taxon>Pseudomonadati</taxon>
        <taxon>Bacteroidota</taxon>
        <taxon>Sphingobacteriia</taxon>
        <taxon>Sphingobacteriales</taxon>
        <taxon>Sphingobacteriaceae</taxon>
        <taxon>Pedobacter</taxon>
    </lineage>
</organism>
<sequence>MRRYYYILIAVLCVTACKANNRKEDRDSLRKQNIVRNKVRFIKSYKYEYKSGALDSNTRSLANSEEYDQQGNLITRLTYLAKEYEEYLPIDSTINVFDQSGNLLKSTEIKYEVLGDSKDSINRYVKVFKNVYVNNKITESHIYRDGVLHSKTKPEYATDGKLSGYVSYDKYGNFDFKYLTVYVNGEITGTKTLDQKDRIMSRSEIVKKDKHHTVTTSYKANDAIFSVREFEMDDQGQVIKDKFKAGSFEITNKFTYNDGGLVVSCTGYDDQNRPVLYTKMEIVKF</sequence>
<dbReference type="RefSeq" id="WP_183883119.1">
    <property type="nucleotide sequence ID" value="NZ_JACHCE010000004.1"/>
</dbReference>